<evidence type="ECO:0000256" key="1">
    <source>
        <dbReference type="ARBA" id="ARBA00007626"/>
    </source>
</evidence>
<feature type="repeat" description="PPR" evidence="3">
    <location>
        <begin position="78"/>
        <end position="112"/>
    </location>
</feature>
<dbReference type="RefSeq" id="XP_016449780.1">
    <property type="nucleotide sequence ID" value="XM_016594294.1"/>
</dbReference>
<evidence type="ECO:0000259" key="4">
    <source>
        <dbReference type="PROSITE" id="PS51388"/>
    </source>
</evidence>
<organism evidence="5">
    <name type="scientific">Nicotiana tabacum</name>
    <name type="common">Common tobacco</name>
    <dbReference type="NCBI Taxonomy" id="4097"/>
    <lineage>
        <taxon>Eukaryota</taxon>
        <taxon>Viridiplantae</taxon>
        <taxon>Streptophyta</taxon>
        <taxon>Embryophyta</taxon>
        <taxon>Tracheophyta</taxon>
        <taxon>Spermatophyta</taxon>
        <taxon>Magnoliopsida</taxon>
        <taxon>eudicotyledons</taxon>
        <taxon>Gunneridae</taxon>
        <taxon>Pentapetalae</taxon>
        <taxon>asterids</taxon>
        <taxon>lamiids</taxon>
        <taxon>Solanales</taxon>
        <taxon>Solanaceae</taxon>
        <taxon>Nicotianoideae</taxon>
        <taxon>Nicotianeae</taxon>
        <taxon>Nicotiana</taxon>
    </lineage>
</organism>
<dbReference type="PROSITE" id="PS51388">
    <property type="entry name" value="GED"/>
    <property type="match status" value="1"/>
</dbReference>
<feature type="non-terminal residue" evidence="5">
    <location>
        <position position="380"/>
    </location>
</feature>
<keyword evidence="2" id="KW-0677">Repeat</keyword>
<dbReference type="GO" id="GO:0003729">
    <property type="term" value="F:mRNA binding"/>
    <property type="evidence" value="ECO:0000318"/>
    <property type="project" value="GO_Central"/>
</dbReference>
<dbReference type="PANTHER" id="PTHR46128:SF195">
    <property type="entry name" value="PENTACOTRIPEPTIDE-REPEAT REGION OF PRORP DOMAIN-CONTAINING PROTEIN"/>
    <property type="match status" value="1"/>
</dbReference>
<dbReference type="STRING" id="4097.A0A1S3YC40"/>
<dbReference type="KEGG" id="nta:107774673"/>
<dbReference type="InterPro" id="IPR002885">
    <property type="entry name" value="PPR_rpt"/>
</dbReference>
<dbReference type="Gene3D" id="1.25.40.10">
    <property type="entry name" value="Tetratricopeptide repeat domain"/>
    <property type="match status" value="2"/>
</dbReference>
<feature type="repeat" description="PPR" evidence="3">
    <location>
        <begin position="113"/>
        <end position="147"/>
    </location>
</feature>
<dbReference type="SMR" id="A0A1S3YC40"/>
<evidence type="ECO:0000256" key="3">
    <source>
        <dbReference type="PROSITE-ProRule" id="PRU00708"/>
    </source>
</evidence>
<dbReference type="InterPro" id="IPR050872">
    <property type="entry name" value="PPR_P_subfamily"/>
</dbReference>
<reference evidence="5" key="1">
    <citation type="submission" date="2025-08" db="UniProtKB">
        <authorList>
            <consortium name="RefSeq"/>
        </authorList>
    </citation>
    <scope>IDENTIFICATION</scope>
</reference>
<sequence length="380" mass="43223">MFASGCSPNIHSFTCLIKGISLRGRWHEALYVWDGIKEGILPNVVAYNALLHGLCLAGNMNMALSVCNAMERSDCHPNSTTYSTLIYGFAKSGDVIKASEIWNRMITLGCHPNVVVYTCMVDVLCRNFMFEQAYSLLDNMVIEDFPPNTITFNKFIKGLCFSGRVEWAMVLYNQMETFGCSGNTATYNELLDGLFKCNNVTVALELVREMEENDIEIIVTKILITSYYDIVRRNTHDLVPKSIMHYLVNHAKRHLLDTFIENLYREPFEDLLQLTYIKGIVQKIDSGLRIITWILKAKNKVRSQQQYLAEFSTSNTNANQKNGYEAVQDNSKSSVRIRGRDFGDLGREEGGESMALIWGRLEYRRQRRQFPASGFGGGNE</sequence>
<dbReference type="AlphaFoldDB" id="A0A1S3YC40"/>
<feature type="repeat" description="PPR" evidence="3">
    <location>
        <begin position="148"/>
        <end position="182"/>
    </location>
</feature>
<dbReference type="Pfam" id="PF01535">
    <property type="entry name" value="PPR"/>
    <property type="match status" value="1"/>
</dbReference>
<dbReference type="GO" id="GO:0005525">
    <property type="term" value="F:GTP binding"/>
    <property type="evidence" value="ECO:0007669"/>
    <property type="project" value="InterPro"/>
</dbReference>
<proteinExistence type="inferred from homology"/>
<dbReference type="OrthoDB" id="185373at2759"/>
<name>A0A1S3YC40_TOBAC</name>
<comment type="similarity">
    <text evidence="1">Belongs to the PPR family. P subfamily.</text>
</comment>
<dbReference type="InterPro" id="IPR003130">
    <property type="entry name" value="GED"/>
</dbReference>
<evidence type="ECO:0000256" key="2">
    <source>
        <dbReference type="ARBA" id="ARBA00022737"/>
    </source>
</evidence>
<dbReference type="Pfam" id="PF13041">
    <property type="entry name" value="PPR_2"/>
    <property type="match status" value="2"/>
</dbReference>
<dbReference type="Pfam" id="PF12854">
    <property type="entry name" value="PPR_1"/>
    <property type="match status" value="1"/>
</dbReference>
<evidence type="ECO:0000313" key="5">
    <source>
        <dbReference type="RefSeq" id="XP_016449780.1"/>
    </source>
</evidence>
<dbReference type="InterPro" id="IPR011990">
    <property type="entry name" value="TPR-like_helical_dom_sf"/>
</dbReference>
<protein>
    <submittedName>
        <fullName evidence="5">Pentatricopeptide repeat-containing protein At3g48810-like</fullName>
    </submittedName>
</protein>
<dbReference type="PANTHER" id="PTHR46128">
    <property type="entry name" value="MITOCHONDRIAL GROUP I INTRON SPLICING FACTOR CCM1"/>
    <property type="match status" value="1"/>
</dbReference>
<accession>A0A1S3YC40</accession>
<gene>
    <name evidence="5" type="primary">LOC107774673</name>
</gene>
<dbReference type="GO" id="GO:0003924">
    <property type="term" value="F:GTPase activity"/>
    <property type="evidence" value="ECO:0007669"/>
    <property type="project" value="InterPro"/>
</dbReference>
<feature type="repeat" description="PPR" evidence="3">
    <location>
        <begin position="43"/>
        <end position="77"/>
    </location>
</feature>
<dbReference type="Pfam" id="PF02212">
    <property type="entry name" value="GED"/>
    <property type="match status" value="1"/>
</dbReference>
<dbReference type="InterPro" id="IPR020850">
    <property type="entry name" value="GED_dom"/>
</dbReference>
<dbReference type="NCBIfam" id="TIGR00756">
    <property type="entry name" value="PPR"/>
    <property type="match status" value="6"/>
</dbReference>
<dbReference type="PaxDb" id="4097-A0A1S3YC40"/>
<dbReference type="PROSITE" id="PS51375">
    <property type="entry name" value="PPR"/>
    <property type="match status" value="5"/>
</dbReference>
<feature type="domain" description="GED" evidence="4">
    <location>
        <begin position="217"/>
        <end position="316"/>
    </location>
</feature>
<feature type="repeat" description="PPR" evidence="3">
    <location>
        <begin position="183"/>
        <end position="217"/>
    </location>
</feature>
<dbReference type="SMART" id="SM00302">
    <property type="entry name" value="GED"/>
    <property type="match status" value="1"/>
</dbReference>